<dbReference type="STRING" id="758820.SAMN00777080_0516"/>
<sequence length="383" mass="42007">MKPFAMKTKKDKGIQKPVSSPFFQAKLTVNQPGDKYEQEADRFASQVVNSESQYSESFFKPQVTPVINRNEKSGRPIVTNKVESTLQKNTHSGSSLPENIRSKMENGFGKDFSGVKIHHDSEAEEANKVLNANAFTYGNHIYFNAGKFSPDSKKGQELLAHELTHVVQQGKAQGLGIQRDEEEASTESNEESEFEFDYNLLPPSLQFSLGQWMLEANTSQVALQFSQGLMRSRFGYNYGGNLTLGTQYPSGSAELGFNPHSPALSLNFTEDRFRFGANADLTTGGFGFNLGYGSKLLPMPFDLAGPVYGGWGGASSILGDIGNMQDPISFYQSHGDNIDSIMGAVKALQPLANESNQGFGAGLRFTYNPQTGVLIHAGVQWMF</sequence>
<evidence type="ECO:0000259" key="2">
    <source>
        <dbReference type="Pfam" id="PF13699"/>
    </source>
</evidence>
<dbReference type="InterPro" id="IPR025295">
    <property type="entry name" value="eCIS_core_dom"/>
</dbReference>
<gene>
    <name evidence="3" type="ORF">SAMN00777080_0516</name>
</gene>
<keyword evidence="4" id="KW-1185">Reference proteome</keyword>
<dbReference type="AlphaFoldDB" id="A0A1W2GZ44"/>
<dbReference type="RefSeq" id="WP_084118831.1">
    <property type="nucleotide sequence ID" value="NZ_LT838813.1"/>
</dbReference>
<proteinExistence type="predicted"/>
<organism evidence="3 4">
    <name type="scientific">Aquiflexum balticum DSM 16537</name>
    <dbReference type="NCBI Taxonomy" id="758820"/>
    <lineage>
        <taxon>Bacteria</taxon>
        <taxon>Pseudomonadati</taxon>
        <taxon>Bacteroidota</taxon>
        <taxon>Cytophagia</taxon>
        <taxon>Cytophagales</taxon>
        <taxon>Cyclobacteriaceae</taxon>
        <taxon>Aquiflexum</taxon>
    </lineage>
</organism>
<feature type="compositionally biased region" description="Acidic residues" evidence="1">
    <location>
        <begin position="180"/>
        <end position="190"/>
    </location>
</feature>
<feature type="region of interest" description="Disordered" evidence="1">
    <location>
        <begin position="171"/>
        <end position="190"/>
    </location>
</feature>
<evidence type="ECO:0000313" key="4">
    <source>
        <dbReference type="Proteomes" id="UP000192333"/>
    </source>
</evidence>
<dbReference type="OrthoDB" id="4317910at2"/>
<accession>A0A1W2GZ44</accession>
<dbReference type="Proteomes" id="UP000192333">
    <property type="component" value="Chromosome I"/>
</dbReference>
<dbReference type="EMBL" id="LT838813">
    <property type="protein sequence ID" value="SMD41980.1"/>
    <property type="molecule type" value="Genomic_DNA"/>
</dbReference>
<evidence type="ECO:0000256" key="1">
    <source>
        <dbReference type="SAM" id="MobiDB-lite"/>
    </source>
</evidence>
<dbReference type="Pfam" id="PF13699">
    <property type="entry name" value="eCIS_core"/>
    <property type="match status" value="1"/>
</dbReference>
<name>A0A1W2GZ44_9BACT</name>
<reference evidence="4" key="1">
    <citation type="submission" date="2017-04" db="EMBL/GenBank/DDBJ databases">
        <authorList>
            <person name="Varghese N."/>
            <person name="Submissions S."/>
        </authorList>
    </citation>
    <scope>NUCLEOTIDE SEQUENCE [LARGE SCALE GENOMIC DNA]</scope>
    <source>
        <strain evidence="4">DSM 16537</strain>
    </source>
</reference>
<protein>
    <recommendedName>
        <fullName evidence="2">eCIS core domain-containing protein</fullName>
    </recommendedName>
</protein>
<feature type="domain" description="eCIS core" evidence="2">
    <location>
        <begin position="96"/>
        <end position="172"/>
    </location>
</feature>
<evidence type="ECO:0000313" key="3">
    <source>
        <dbReference type="EMBL" id="SMD41980.1"/>
    </source>
</evidence>